<organism evidence="1 2">
    <name type="scientific">Avena sativa</name>
    <name type="common">Oat</name>
    <dbReference type="NCBI Taxonomy" id="4498"/>
    <lineage>
        <taxon>Eukaryota</taxon>
        <taxon>Viridiplantae</taxon>
        <taxon>Streptophyta</taxon>
        <taxon>Embryophyta</taxon>
        <taxon>Tracheophyta</taxon>
        <taxon>Spermatophyta</taxon>
        <taxon>Magnoliopsida</taxon>
        <taxon>Liliopsida</taxon>
        <taxon>Poales</taxon>
        <taxon>Poaceae</taxon>
        <taxon>BOP clade</taxon>
        <taxon>Pooideae</taxon>
        <taxon>Poodae</taxon>
        <taxon>Poeae</taxon>
        <taxon>Poeae Chloroplast Group 1 (Aveneae type)</taxon>
        <taxon>Aveninae</taxon>
        <taxon>Avena</taxon>
    </lineage>
</organism>
<name>A0ACD5UUC9_AVESA</name>
<reference evidence="1" key="1">
    <citation type="submission" date="2021-05" db="EMBL/GenBank/DDBJ databases">
        <authorList>
            <person name="Scholz U."/>
            <person name="Mascher M."/>
            <person name="Fiebig A."/>
        </authorList>
    </citation>
    <scope>NUCLEOTIDE SEQUENCE [LARGE SCALE GENOMIC DNA]</scope>
</reference>
<protein>
    <submittedName>
        <fullName evidence="1">Uncharacterized protein</fullName>
    </submittedName>
</protein>
<keyword evidence="2" id="KW-1185">Reference proteome</keyword>
<sequence length="284" mass="31698">MASNLKRTFVAVLCCVLVVAGVARGGNFYQDMDVKDGGGRAKIQNGGNLLTLSLDRESGSGVQSKKQYLFGRFDMQIKLVPGSSAGTVATFYLSSPPQGPHHDEIDFEFLGNVSGQPYTVQTNVFSQGQGNREQQLRMWFDPTLDFHTYSIVWNPTHILFYVDGTPIRDYQNREATTGVPFPARQAMRVYATLWNGEAWATERGRVKTDWSRAPFVASYMGFAASGCASSQDVPTCARSDGAWMHQELDTTAQARLRWVQKNSMIYNYCADTWRFPQGLPPECK</sequence>
<reference evidence="1" key="2">
    <citation type="submission" date="2025-09" db="UniProtKB">
        <authorList>
            <consortium name="EnsemblPlants"/>
        </authorList>
    </citation>
    <scope>IDENTIFICATION</scope>
</reference>
<proteinExistence type="predicted"/>
<evidence type="ECO:0000313" key="1">
    <source>
        <dbReference type="EnsemblPlants" id="AVESA.00010b.r2.2CG0321100.1.CDS"/>
    </source>
</evidence>
<dbReference type="EnsemblPlants" id="AVESA.00010b.r2.2CG0321100.1">
    <property type="protein sequence ID" value="AVESA.00010b.r2.2CG0321100.1.CDS"/>
    <property type="gene ID" value="AVESA.00010b.r2.2CG0321100"/>
</dbReference>
<evidence type="ECO:0000313" key="2">
    <source>
        <dbReference type="Proteomes" id="UP001732700"/>
    </source>
</evidence>
<accession>A0ACD5UUC9</accession>
<dbReference type="Proteomes" id="UP001732700">
    <property type="component" value="Chromosome 2C"/>
</dbReference>